<dbReference type="InterPro" id="IPR011006">
    <property type="entry name" value="CheY-like_superfamily"/>
</dbReference>
<dbReference type="PANTHER" id="PTHR44520">
    <property type="entry name" value="RESPONSE REGULATOR RCP1-RELATED"/>
    <property type="match status" value="1"/>
</dbReference>
<keyword evidence="1" id="KW-0597">Phosphoprotein</keyword>
<dbReference type="SUPFAM" id="SSF52172">
    <property type="entry name" value="CheY-like"/>
    <property type="match status" value="1"/>
</dbReference>
<dbReference type="InterPro" id="IPR001789">
    <property type="entry name" value="Sig_transdc_resp-reg_receiver"/>
</dbReference>
<dbReference type="AlphaFoldDB" id="A0A5B8UD74"/>
<evidence type="ECO:0000256" key="1">
    <source>
        <dbReference type="PROSITE-ProRule" id="PRU00169"/>
    </source>
</evidence>
<dbReference type="Pfam" id="PF00072">
    <property type="entry name" value="Response_reg"/>
    <property type="match status" value="1"/>
</dbReference>
<dbReference type="SMART" id="SM00448">
    <property type="entry name" value="REC"/>
    <property type="match status" value="1"/>
</dbReference>
<dbReference type="GO" id="GO:0000160">
    <property type="term" value="P:phosphorelay signal transduction system"/>
    <property type="evidence" value="ECO:0007669"/>
    <property type="project" value="InterPro"/>
</dbReference>
<dbReference type="OrthoDB" id="678092at2"/>
<evidence type="ECO:0000313" key="4">
    <source>
        <dbReference type="Proteomes" id="UP000321204"/>
    </source>
</evidence>
<organism evidence="3 4">
    <name type="scientific">Flavisolibacter ginsenosidimutans</name>
    <dbReference type="NCBI Taxonomy" id="661481"/>
    <lineage>
        <taxon>Bacteria</taxon>
        <taxon>Pseudomonadati</taxon>
        <taxon>Bacteroidota</taxon>
        <taxon>Chitinophagia</taxon>
        <taxon>Chitinophagales</taxon>
        <taxon>Chitinophagaceae</taxon>
        <taxon>Flavisolibacter</taxon>
    </lineage>
</organism>
<accession>A0A5B8UD74</accession>
<feature type="domain" description="Response regulatory" evidence="2">
    <location>
        <begin position="5"/>
        <end position="127"/>
    </location>
</feature>
<dbReference type="InterPro" id="IPR052893">
    <property type="entry name" value="TCS_response_regulator"/>
</dbReference>
<dbReference type="Proteomes" id="UP000321204">
    <property type="component" value="Chromosome"/>
</dbReference>
<gene>
    <name evidence="3" type="ORF">FSB75_00895</name>
</gene>
<reference evidence="3 4" key="1">
    <citation type="journal article" date="2015" name="Int. J. Syst. Evol. Microbiol.">
        <title>Flavisolibacter ginsenosidimutans sp. nov., with ginsenoside-converting activity isolated from soil used for cultivating ginseng.</title>
        <authorList>
            <person name="Zhao Y."/>
            <person name="Liu Q."/>
            <person name="Kang M.S."/>
            <person name="Jin F."/>
            <person name="Yu H."/>
            <person name="Im W.T."/>
        </authorList>
    </citation>
    <scope>NUCLEOTIDE SEQUENCE [LARGE SCALE GENOMIC DNA]</scope>
    <source>
        <strain evidence="3 4">Gsoil 636</strain>
    </source>
</reference>
<feature type="modified residue" description="4-aspartylphosphate" evidence="1">
    <location>
        <position position="61"/>
    </location>
</feature>
<evidence type="ECO:0000313" key="3">
    <source>
        <dbReference type="EMBL" id="QEC54514.1"/>
    </source>
</evidence>
<dbReference type="EMBL" id="CP042433">
    <property type="protein sequence ID" value="QEC54514.1"/>
    <property type="molecule type" value="Genomic_DNA"/>
</dbReference>
<evidence type="ECO:0000259" key="2">
    <source>
        <dbReference type="PROSITE" id="PS50110"/>
    </source>
</evidence>
<dbReference type="KEGG" id="fgg:FSB75_00895"/>
<dbReference type="PROSITE" id="PS50110">
    <property type="entry name" value="RESPONSE_REGULATORY"/>
    <property type="match status" value="1"/>
</dbReference>
<protein>
    <submittedName>
        <fullName evidence="3">Response regulator</fullName>
    </submittedName>
</protein>
<sequence length="134" mass="15343">MSKRHILWADDDMDDLMLMRHVLQDIGQDYDIAEVSNGQEALDYLENAKRKNDLPSLVILDMNMPVLNGKEALSIIKKDSALSEIPLVFFTTSNSELDKMYCKRFGVEMITKPPQYSSLKEAVRKLLNSYLDKA</sequence>
<dbReference type="Gene3D" id="3.40.50.2300">
    <property type="match status" value="1"/>
</dbReference>
<dbReference type="PANTHER" id="PTHR44520:SF2">
    <property type="entry name" value="RESPONSE REGULATOR RCP1"/>
    <property type="match status" value="1"/>
</dbReference>
<name>A0A5B8UD74_9BACT</name>
<keyword evidence="4" id="KW-1185">Reference proteome</keyword>
<proteinExistence type="predicted"/>
<dbReference type="RefSeq" id="WP_146781511.1">
    <property type="nucleotide sequence ID" value="NZ_BAABIO010000006.1"/>
</dbReference>